<comment type="caution">
    <text evidence="2">The sequence shown here is derived from an EMBL/GenBank/DDBJ whole genome shotgun (WGS) entry which is preliminary data.</text>
</comment>
<organism evidence="2 3">
    <name type="scientific">Oceanobacillus sojae</name>
    <dbReference type="NCBI Taxonomy" id="582851"/>
    <lineage>
        <taxon>Bacteria</taxon>
        <taxon>Bacillati</taxon>
        <taxon>Bacillota</taxon>
        <taxon>Bacilli</taxon>
        <taxon>Bacillales</taxon>
        <taxon>Bacillaceae</taxon>
        <taxon>Oceanobacillus</taxon>
    </lineage>
</organism>
<dbReference type="Proteomes" id="UP000321558">
    <property type="component" value="Unassembled WGS sequence"/>
</dbReference>
<evidence type="ECO:0000259" key="1">
    <source>
        <dbReference type="Pfam" id="PF23988"/>
    </source>
</evidence>
<accession>A0A511ZJ99</accession>
<keyword evidence="3" id="KW-1185">Reference proteome</keyword>
<dbReference type="InterPro" id="IPR055733">
    <property type="entry name" value="DUF7309"/>
</dbReference>
<proteinExistence type="predicted"/>
<dbReference type="AlphaFoldDB" id="A0A511ZJ99"/>
<evidence type="ECO:0000313" key="2">
    <source>
        <dbReference type="EMBL" id="GEN87519.1"/>
    </source>
</evidence>
<feature type="domain" description="DUF7309" evidence="1">
    <location>
        <begin position="2"/>
        <end position="54"/>
    </location>
</feature>
<name>A0A511ZJ99_9BACI</name>
<dbReference type="EMBL" id="BJYM01000008">
    <property type="protein sequence ID" value="GEN87519.1"/>
    <property type="molecule type" value="Genomic_DNA"/>
</dbReference>
<dbReference type="Pfam" id="PF23988">
    <property type="entry name" value="DUF7309"/>
    <property type="match status" value="1"/>
</dbReference>
<evidence type="ECO:0000313" key="3">
    <source>
        <dbReference type="Proteomes" id="UP000321558"/>
    </source>
</evidence>
<dbReference type="STRING" id="582851.GCA_900162665_00687"/>
<protein>
    <recommendedName>
        <fullName evidence="1">DUF7309 domain-containing protein</fullName>
    </recommendedName>
</protein>
<reference evidence="2 3" key="1">
    <citation type="submission" date="2019-07" db="EMBL/GenBank/DDBJ databases">
        <title>Whole genome shotgun sequence of Oceanobacillus sojae NBRC 105379.</title>
        <authorList>
            <person name="Hosoyama A."/>
            <person name="Uohara A."/>
            <person name="Ohji S."/>
            <person name="Ichikawa N."/>
        </authorList>
    </citation>
    <scope>NUCLEOTIDE SEQUENCE [LARGE SCALE GENOMIC DNA]</scope>
    <source>
        <strain evidence="2 3">NBRC 105379</strain>
    </source>
</reference>
<sequence length="108" mass="12642">MDREEYELIKCLGRKYRGKYQWPPFVSMIPDQLPWMINQEESLLLKDIQLKLNTFLSDTENLSEKVPSFGENLLVIQENGELTLLSMDELIEKALQNPVLKLDISELE</sequence>
<gene>
    <name evidence="2" type="ORF">OSO01_22580</name>
</gene>